<dbReference type="Pfam" id="PF05485">
    <property type="entry name" value="THAP"/>
    <property type="match status" value="1"/>
</dbReference>
<dbReference type="AlphaFoldDB" id="A0A151WGR7"/>
<accession>A0A151WGR7</accession>
<evidence type="ECO:0000313" key="6">
    <source>
        <dbReference type="EMBL" id="KYQ47036.1"/>
    </source>
</evidence>
<proteinExistence type="predicted"/>
<evidence type="ECO:0000256" key="1">
    <source>
        <dbReference type="ARBA" id="ARBA00022723"/>
    </source>
</evidence>
<dbReference type="EMBL" id="KQ983150">
    <property type="protein sequence ID" value="KYQ47036.1"/>
    <property type="molecule type" value="Genomic_DNA"/>
</dbReference>
<name>A0A151WGR7_9HYME</name>
<sequence>MNCAVKGCKNYYRKTKNLPGETVRYFLFPRDKDVCMKWREVWANKDLKLPREVILCLVRTRTYICVRIMNRQISVQNRSKNKKKKIVKFTNNKT</sequence>
<dbReference type="Proteomes" id="UP000075809">
    <property type="component" value="Unassembled WGS sequence"/>
</dbReference>
<keyword evidence="4" id="KW-0238">DNA-binding</keyword>
<keyword evidence="1" id="KW-0479">Metal-binding</keyword>
<protein>
    <recommendedName>
        <fullName evidence="5">THAP-type domain-containing protein</fullName>
    </recommendedName>
</protein>
<gene>
    <name evidence="6" type="ORF">ALC60_13948</name>
</gene>
<evidence type="ECO:0000256" key="2">
    <source>
        <dbReference type="ARBA" id="ARBA00022771"/>
    </source>
</evidence>
<dbReference type="InterPro" id="IPR006612">
    <property type="entry name" value="THAP_Znf"/>
</dbReference>
<dbReference type="GO" id="GO:0003677">
    <property type="term" value="F:DNA binding"/>
    <property type="evidence" value="ECO:0007669"/>
    <property type="project" value="UniProtKB-KW"/>
</dbReference>
<evidence type="ECO:0000313" key="7">
    <source>
        <dbReference type="Proteomes" id="UP000075809"/>
    </source>
</evidence>
<dbReference type="SUPFAM" id="SSF57716">
    <property type="entry name" value="Glucocorticoid receptor-like (DNA-binding domain)"/>
    <property type="match status" value="1"/>
</dbReference>
<keyword evidence="3" id="KW-0862">Zinc</keyword>
<feature type="domain" description="THAP-type" evidence="5">
    <location>
        <begin position="3"/>
        <end position="67"/>
    </location>
</feature>
<keyword evidence="7" id="KW-1185">Reference proteome</keyword>
<reference evidence="6 7" key="1">
    <citation type="submission" date="2015-09" db="EMBL/GenBank/DDBJ databases">
        <title>Trachymyrmex zeteki WGS genome.</title>
        <authorList>
            <person name="Nygaard S."/>
            <person name="Hu H."/>
            <person name="Boomsma J."/>
            <person name="Zhang G."/>
        </authorList>
    </citation>
    <scope>NUCLEOTIDE SEQUENCE [LARGE SCALE GENOMIC DNA]</scope>
    <source>
        <strain evidence="6">Tzet28-1</strain>
        <tissue evidence="6">Whole body</tissue>
    </source>
</reference>
<dbReference type="GO" id="GO:0008270">
    <property type="term" value="F:zinc ion binding"/>
    <property type="evidence" value="ECO:0007669"/>
    <property type="project" value="UniProtKB-KW"/>
</dbReference>
<evidence type="ECO:0000256" key="3">
    <source>
        <dbReference type="ARBA" id="ARBA00022833"/>
    </source>
</evidence>
<evidence type="ECO:0000256" key="4">
    <source>
        <dbReference type="ARBA" id="ARBA00023125"/>
    </source>
</evidence>
<evidence type="ECO:0000259" key="5">
    <source>
        <dbReference type="Pfam" id="PF05485"/>
    </source>
</evidence>
<keyword evidence="2" id="KW-0863">Zinc-finger</keyword>
<organism evidence="6 7">
    <name type="scientific">Mycetomoellerius zeteki</name>
    <dbReference type="NCBI Taxonomy" id="64791"/>
    <lineage>
        <taxon>Eukaryota</taxon>
        <taxon>Metazoa</taxon>
        <taxon>Ecdysozoa</taxon>
        <taxon>Arthropoda</taxon>
        <taxon>Hexapoda</taxon>
        <taxon>Insecta</taxon>
        <taxon>Pterygota</taxon>
        <taxon>Neoptera</taxon>
        <taxon>Endopterygota</taxon>
        <taxon>Hymenoptera</taxon>
        <taxon>Apocrita</taxon>
        <taxon>Aculeata</taxon>
        <taxon>Formicoidea</taxon>
        <taxon>Formicidae</taxon>
        <taxon>Myrmicinae</taxon>
        <taxon>Mycetomoellerius</taxon>
    </lineage>
</organism>